<dbReference type="InterPro" id="IPR027417">
    <property type="entry name" value="P-loop_NTPase"/>
</dbReference>
<protein>
    <submittedName>
        <fullName evidence="12">ABC transporter C family member 3</fullName>
    </submittedName>
</protein>
<name>A0A0P7AZZ3_9HYPO</name>
<dbReference type="FunFam" id="1.20.1560.10:FF:000066">
    <property type="entry name" value="ABC multidrug transporter (Eurofung)"/>
    <property type="match status" value="1"/>
</dbReference>
<dbReference type="GO" id="GO:0005886">
    <property type="term" value="C:plasma membrane"/>
    <property type="evidence" value="ECO:0007669"/>
    <property type="project" value="UniProtKB-SubCell"/>
</dbReference>
<dbReference type="GO" id="GO:0005524">
    <property type="term" value="F:ATP binding"/>
    <property type="evidence" value="ECO:0007669"/>
    <property type="project" value="UniProtKB-KW"/>
</dbReference>
<dbReference type="EMBL" id="LKCW01000112">
    <property type="protein sequence ID" value="KPM39265.1"/>
    <property type="molecule type" value="Genomic_DNA"/>
</dbReference>
<evidence type="ECO:0000256" key="1">
    <source>
        <dbReference type="ARBA" id="ARBA00004651"/>
    </source>
</evidence>
<dbReference type="InterPro" id="IPR017871">
    <property type="entry name" value="ABC_transporter-like_CS"/>
</dbReference>
<feature type="transmembrane region" description="Helical" evidence="9">
    <location>
        <begin position="29"/>
        <end position="49"/>
    </location>
</feature>
<keyword evidence="4 9" id="KW-0812">Transmembrane</keyword>
<feature type="transmembrane region" description="Helical" evidence="9">
    <location>
        <begin position="1005"/>
        <end position="1022"/>
    </location>
</feature>
<comment type="subcellular location">
    <subcellularLocation>
        <location evidence="1">Cell membrane</location>
        <topology evidence="1">Multi-pass membrane protein</topology>
    </subcellularLocation>
</comment>
<dbReference type="InterPro" id="IPR044746">
    <property type="entry name" value="ABCC_6TM_D1"/>
</dbReference>
<dbReference type="CDD" id="cd18580">
    <property type="entry name" value="ABC_6TM_ABCC_D2"/>
    <property type="match status" value="1"/>
</dbReference>
<evidence type="ECO:0000313" key="12">
    <source>
        <dbReference type="EMBL" id="KPM39265.1"/>
    </source>
</evidence>
<dbReference type="InterPro" id="IPR011527">
    <property type="entry name" value="ABC1_TM_dom"/>
</dbReference>
<dbReference type="OrthoDB" id="6500128at2759"/>
<feature type="domain" description="ABC transporter" evidence="10">
    <location>
        <begin position="1179"/>
        <end position="1436"/>
    </location>
</feature>
<feature type="transmembrane region" description="Helical" evidence="9">
    <location>
        <begin position="514"/>
        <end position="532"/>
    </location>
</feature>
<evidence type="ECO:0000256" key="4">
    <source>
        <dbReference type="ARBA" id="ARBA00022692"/>
    </source>
</evidence>
<proteinExistence type="predicted"/>
<gene>
    <name evidence="12" type="ORF">AK830_g7303</name>
</gene>
<dbReference type="SUPFAM" id="SSF52540">
    <property type="entry name" value="P-loop containing nucleoside triphosphate hydrolases"/>
    <property type="match status" value="2"/>
</dbReference>
<evidence type="ECO:0000256" key="7">
    <source>
        <dbReference type="ARBA" id="ARBA00022989"/>
    </source>
</evidence>
<feature type="domain" description="ABC transporter" evidence="10">
    <location>
        <begin position="565"/>
        <end position="809"/>
    </location>
</feature>
<feature type="transmembrane region" description="Helical" evidence="9">
    <location>
        <begin position="481"/>
        <end position="502"/>
    </location>
</feature>
<dbReference type="Proteomes" id="UP000050424">
    <property type="component" value="Unassembled WGS sequence"/>
</dbReference>
<keyword evidence="7 9" id="KW-1133">Transmembrane helix</keyword>
<feature type="domain" description="ABC transmembrane type-1" evidence="11">
    <location>
        <begin position="274"/>
        <end position="540"/>
    </location>
</feature>
<evidence type="ECO:0000256" key="5">
    <source>
        <dbReference type="ARBA" id="ARBA00022741"/>
    </source>
</evidence>
<feature type="transmembrane region" description="Helical" evidence="9">
    <location>
        <begin position="1089"/>
        <end position="1109"/>
    </location>
</feature>
<dbReference type="FunFam" id="1.20.1560.10:FF:000055">
    <property type="entry name" value="ABC multidrug transporter (Eurofung)"/>
    <property type="match status" value="1"/>
</dbReference>
<dbReference type="InterPro" id="IPR056227">
    <property type="entry name" value="TMD0_ABC"/>
</dbReference>
<feature type="transmembrane region" description="Helical" evidence="9">
    <location>
        <begin position="61"/>
        <end position="79"/>
    </location>
</feature>
<dbReference type="Gene3D" id="3.40.50.300">
    <property type="entry name" value="P-loop containing nucleotide triphosphate hydrolases"/>
    <property type="match status" value="2"/>
</dbReference>
<keyword evidence="8 9" id="KW-0472">Membrane</keyword>
<keyword evidence="2" id="KW-0813">Transport</keyword>
<dbReference type="Pfam" id="PF00005">
    <property type="entry name" value="ABC_tran"/>
    <property type="match status" value="2"/>
</dbReference>
<evidence type="ECO:0000256" key="2">
    <source>
        <dbReference type="ARBA" id="ARBA00022448"/>
    </source>
</evidence>
<comment type="caution">
    <text evidence="12">The sequence shown here is derived from an EMBL/GenBank/DDBJ whole genome shotgun (WGS) entry which is preliminary data.</text>
</comment>
<feature type="domain" description="ABC transmembrane type-1" evidence="11">
    <location>
        <begin position="866"/>
        <end position="1142"/>
    </location>
</feature>
<dbReference type="GO" id="GO:0140359">
    <property type="term" value="F:ABC-type transporter activity"/>
    <property type="evidence" value="ECO:0007669"/>
    <property type="project" value="InterPro"/>
</dbReference>
<evidence type="ECO:0000256" key="9">
    <source>
        <dbReference type="SAM" id="Phobius"/>
    </source>
</evidence>
<dbReference type="STRING" id="78410.A0A0P7AZZ3"/>
<evidence type="ECO:0000313" key="13">
    <source>
        <dbReference type="Proteomes" id="UP000050424"/>
    </source>
</evidence>
<keyword evidence="3" id="KW-1003">Cell membrane</keyword>
<feature type="transmembrane region" description="Helical" evidence="9">
    <location>
        <begin position="91"/>
        <end position="113"/>
    </location>
</feature>
<dbReference type="PANTHER" id="PTHR24223:SF345">
    <property type="entry name" value="ABC MULTIDRUG TRANSPORTER (EUROFUNG)"/>
    <property type="match status" value="1"/>
</dbReference>
<evidence type="ECO:0000256" key="8">
    <source>
        <dbReference type="ARBA" id="ARBA00023136"/>
    </source>
</evidence>
<dbReference type="InterPro" id="IPR003593">
    <property type="entry name" value="AAA+_ATPase"/>
</dbReference>
<organism evidence="12 13">
    <name type="scientific">Neonectria ditissima</name>
    <dbReference type="NCBI Taxonomy" id="78410"/>
    <lineage>
        <taxon>Eukaryota</taxon>
        <taxon>Fungi</taxon>
        <taxon>Dikarya</taxon>
        <taxon>Ascomycota</taxon>
        <taxon>Pezizomycotina</taxon>
        <taxon>Sordariomycetes</taxon>
        <taxon>Hypocreomycetidae</taxon>
        <taxon>Hypocreales</taxon>
        <taxon>Nectriaceae</taxon>
        <taxon>Neonectria</taxon>
    </lineage>
</organism>
<dbReference type="GO" id="GO:0016887">
    <property type="term" value="F:ATP hydrolysis activity"/>
    <property type="evidence" value="ECO:0007669"/>
    <property type="project" value="InterPro"/>
</dbReference>
<dbReference type="PROSITE" id="PS50893">
    <property type="entry name" value="ABC_TRANSPORTER_2"/>
    <property type="match status" value="2"/>
</dbReference>
<dbReference type="InterPro" id="IPR050173">
    <property type="entry name" value="ABC_transporter_C-like"/>
</dbReference>
<dbReference type="InterPro" id="IPR036640">
    <property type="entry name" value="ABC1_TM_sf"/>
</dbReference>
<dbReference type="Gene3D" id="1.20.1560.10">
    <property type="entry name" value="ABC transporter type 1, transmembrane domain"/>
    <property type="match status" value="2"/>
</dbReference>
<dbReference type="InterPro" id="IPR044726">
    <property type="entry name" value="ABCC_6TM_D2"/>
</dbReference>
<dbReference type="Pfam" id="PF00664">
    <property type="entry name" value="ABC_membrane"/>
    <property type="match status" value="1"/>
</dbReference>
<dbReference type="Pfam" id="PF24357">
    <property type="entry name" value="TMD0_ABC"/>
    <property type="match status" value="1"/>
</dbReference>
<feature type="transmembrane region" description="Helical" evidence="9">
    <location>
        <begin position="903"/>
        <end position="924"/>
    </location>
</feature>
<evidence type="ECO:0000259" key="11">
    <source>
        <dbReference type="PROSITE" id="PS50929"/>
    </source>
</evidence>
<dbReference type="PROSITE" id="PS50929">
    <property type="entry name" value="ABC_TM1F"/>
    <property type="match status" value="2"/>
</dbReference>
<accession>A0A0P7AZZ3</accession>
<dbReference type="SMART" id="SM00382">
    <property type="entry name" value="AAA"/>
    <property type="match status" value="2"/>
</dbReference>
<dbReference type="InterPro" id="IPR003439">
    <property type="entry name" value="ABC_transporter-like_ATP-bd"/>
</dbReference>
<keyword evidence="13" id="KW-1185">Reference proteome</keyword>
<evidence type="ECO:0000259" key="10">
    <source>
        <dbReference type="PROSITE" id="PS50893"/>
    </source>
</evidence>
<feature type="transmembrane region" description="Helical" evidence="9">
    <location>
        <begin position="860"/>
        <end position="883"/>
    </location>
</feature>
<keyword evidence="6" id="KW-0067">ATP-binding</keyword>
<feature type="transmembrane region" description="Helical" evidence="9">
    <location>
        <begin position="403"/>
        <end position="423"/>
    </location>
</feature>
<feature type="transmembrane region" description="Helical" evidence="9">
    <location>
        <begin position="978"/>
        <end position="999"/>
    </location>
</feature>
<sequence length="1441" mass="157488">MACSNDNTFGPVVDGCRGEFDFTLKFQDIILSIVPSSVFLVLGLGRLIWLIRKPRVITGKVFEWLKIAAIAVLAIVQLVQLVYTCQGHRELTAYSIASDALRLVAVIAVGLVSFAEHSRSPRPSILLGCFLLLTLLFDVVRSRTLWLLAESSEDDRDASISVTATAVKAVIILLEARPKMQWRIGDEPHSPEEMSGIFGLSTYFWLRNLFFAGFRSLLSIADLYAFDQRMKAPILEEKMTQRQQRNAARAPPRLFPSLVRTLATPLLLPVAPRLAMIGFTFCQPFLIETLLTYLETTSDPDPGYGLIGAAFFIYTGVAVSNALYSYWQERFVCMIRGVLVNAVYRKTIALPTAVAADSAALTLMNSDVERVQAGFLPLHEYWANVVEVALACWLLEKKIGTAFVAPIVVVILCVIASAGVAAVTGRRQFAWMKAIEERVAATATTIASMRALRVSGMTSAVEQMIQGLREKELKIGGRWRLMLVFAATLAFTPITISPLMAFAVTSRTLGVTRIFPAMAYMTLLAMPLSSLFQNIPNLISAFTCLGRIDDFLKHESRVDPRAHADHLYTVEKTEKPPPAFSITQGRFGWVEGKDALEEMDLTIPASALTIIIGPVASGKSTLLKALLGETTYFSGTMAVAFNNRKIGYCDQTPFLPNGTIRSIIVGHAGFNAARYHQALEAAALLPDLAALPQGDLTRVGGSGVSLSGGQKQRISLARALFLDTSVYLFDEILSGLDASTSSQVFQRALGPQGLLAQRGATVIWCTHNETYLRFADHVIALGENGSLVGQGSFADLVAQGHLTTDLQHDTESHMAPEEVSGPLIEQAPRPAIAEPKVSEKSRQIGDFTVYRYYFTSISNWAITVFVFACCCYGFTSNFPTVWLKYWSEDMVRPSPTRQGDFYIGIYGLLQTTCLLSLMVIVIICTQAMIAQSGSVLHQAALRTVTGAPLRFFTTTDAGTVTNLFAQDMTLIDSQLPFVLANFSASLISSLGMSAVIAIASPWLAVSYPVLIAVVYIVQLFYLRTSRQLRLLDLEAKAPLYSHFIDTLAGLPTLRALGHIDAFIATSGRLLDDSQRPAYLLAMIQRWLQLVLRLIVAALAVIIVSLATQLRTDSGFTGATLVTLMGFGEMLSTLVQSYTALETSIGAVARLKTFSTTTESEAGPDEDVIPDLKWPEHGQIEVQGVSASYSSRDLMDLDDLALRDLSVVFNPGEHAAVFGRTGSGKSSLILLLLRLIDPLSGKSASRITIDGLSIHNIHRDTLRRRLIAVSQEQVFLPASSTIRCNLDPTSEMTDPELHAVLALHDLKFLISDPEASGEPGGLDALFTSDSLSQGQKQLFNLARAVVRRRVRSRLGAEGGVLLLDEVSSSVDSQTEETMLNIIRDEFQGYTVIMVAHRLELAMKCDRVIVMDGGRLGETGRPDELKAKAGGLFKALWDSHEAR</sequence>
<dbReference type="CDD" id="cd18579">
    <property type="entry name" value="ABC_6TM_ABCC_D1"/>
    <property type="match status" value="1"/>
</dbReference>
<feature type="transmembrane region" description="Helical" evidence="9">
    <location>
        <begin position="274"/>
        <end position="294"/>
    </location>
</feature>
<evidence type="ECO:0000256" key="6">
    <source>
        <dbReference type="ARBA" id="ARBA00022840"/>
    </source>
</evidence>
<evidence type="ECO:0000256" key="3">
    <source>
        <dbReference type="ARBA" id="ARBA00022475"/>
    </source>
</evidence>
<dbReference type="PANTHER" id="PTHR24223">
    <property type="entry name" value="ATP-BINDING CASSETTE SUB-FAMILY C"/>
    <property type="match status" value="1"/>
</dbReference>
<keyword evidence="5" id="KW-0547">Nucleotide-binding</keyword>
<dbReference type="PROSITE" id="PS00211">
    <property type="entry name" value="ABC_TRANSPORTER_1"/>
    <property type="match status" value="2"/>
</dbReference>
<dbReference type="SUPFAM" id="SSF90123">
    <property type="entry name" value="ABC transporter transmembrane region"/>
    <property type="match status" value="2"/>
</dbReference>
<reference evidence="12 13" key="1">
    <citation type="submission" date="2015-09" db="EMBL/GenBank/DDBJ databases">
        <title>Draft genome of a European isolate of the apple canker pathogen Neonectria ditissima.</title>
        <authorList>
            <person name="Gomez-Cortecero A."/>
            <person name="Harrison R.J."/>
            <person name="Armitage A.D."/>
        </authorList>
    </citation>
    <scope>NUCLEOTIDE SEQUENCE [LARGE SCALE GENOMIC DNA]</scope>
    <source>
        <strain evidence="12 13">R09/05</strain>
    </source>
</reference>
<feature type="transmembrane region" description="Helical" evidence="9">
    <location>
        <begin position="306"/>
        <end position="327"/>
    </location>
</feature>